<gene>
    <name evidence="1" type="ORF">BU16DRAFT_540272</name>
</gene>
<reference evidence="1" key="1">
    <citation type="journal article" date="2020" name="Stud. Mycol.">
        <title>101 Dothideomycetes genomes: a test case for predicting lifestyles and emergence of pathogens.</title>
        <authorList>
            <person name="Haridas S."/>
            <person name="Albert R."/>
            <person name="Binder M."/>
            <person name="Bloem J."/>
            <person name="Labutti K."/>
            <person name="Salamov A."/>
            <person name="Andreopoulos B."/>
            <person name="Baker S."/>
            <person name="Barry K."/>
            <person name="Bills G."/>
            <person name="Bluhm B."/>
            <person name="Cannon C."/>
            <person name="Castanera R."/>
            <person name="Culley D."/>
            <person name="Daum C."/>
            <person name="Ezra D."/>
            <person name="Gonzalez J."/>
            <person name="Henrissat B."/>
            <person name="Kuo A."/>
            <person name="Liang C."/>
            <person name="Lipzen A."/>
            <person name="Lutzoni F."/>
            <person name="Magnuson J."/>
            <person name="Mondo S."/>
            <person name="Nolan M."/>
            <person name="Ohm R."/>
            <person name="Pangilinan J."/>
            <person name="Park H.-J."/>
            <person name="Ramirez L."/>
            <person name="Alfaro M."/>
            <person name="Sun H."/>
            <person name="Tritt A."/>
            <person name="Yoshinaga Y."/>
            <person name="Zwiers L.-H."/>
            <person name="Turgeon B."/>
            <person name="Goodwin S."/>
            <person name="Spatafora J."/>
            <person name="Crous P."/>
            <person name="Grigoriev I."/>
        </authorList>
    </citation>
    <scope>NUCLEOTIDE SEQUENCE</scope>
    <source>
        <strain evidence="1">CBS 269.34</strain>
    </source>
</reference>
<sequence length="495" mass="56442">MSSGVQQPPGEPPSTTAMLTHTAYILDLATEMIQGVCEWLDLDNLKAVRLTCKELRDKSLYHFGTTYFRALRTIVSRRALKNLVAVSSQDLGSYVQYLSIVSQPVNESHCYCQVQSSGLSTELDSDDSNFDDHLEPSDEVKAFLYLLDEQRGMEKDGSDVCQFVKAFTNFTNLKIVQLCYLFTEETVGDPSPAVGKTMSLQRQWASEDFDQYESPRAHLITPFKRSLKAEAVVDRMKLEIEQFVLLSLHPLNDVVVEALEKSDRQTIQVDVTVSLSPPFSSWDADFEPICSSLDSWNHEPFDLATTSWRRLAERHLRSLVIHAEYGKLCDMTEWTSNLLRVTSVSERLEEFRFSHLYHHRDRILDLSAFHWRALKHLTINDTGFSRVGELHGLLSDVGPMLEDITLENVNLYFPGDSWTLVLECLEQMLRLSLVHLRNLRQETPALVNPLPNTGQQHLRLRGKEISPGLKLAVSKLRLGQGLFWQPPFNMAVVHF</sequence>
<proteinExistence type="predicted"/>
<evidence type="ECO:0000313" key="1">
    <source>
        <dbReference type="EMBL" id="KAF2493703.1"/>
    </source>
</evidence>
<organism evidence="1 2">
    <name type="scientific">Lophium mytilinum</name>
    <dbReference type="NCBI Taxonomy" id="390894"/>
    <lineage>
        <taxon>Eukaryota</taxon>
        <taxon>Fungi</taxon>
        <taxon>Dikarya</taxon>
        <taxon>Ascomycota</taxon>
        <taxon>Pezizomycotina</taxon>
        <taxon>Dothideomycetes</taxon>
        <taxon>Pleosporomycetidae</taxon>
        <taxon>Mytilinidiales</taxon>
        <taxon>Mytilinidiaceae</taxon>
        <taxon>Lophium</taxon>
    </lineage>
</organism>
<evidence type="ECO:0008006" key="3">
    <source>
        <dbReference type="Google" id="ProtNLM"/>
    </source>
</evidence>
<dbReference type="Proteomes" id="UP000799750">
    <property type="component" value="Unassembled WGS sequence"/>
</dbReference>
<accession>A0A6A6QPR9</accession>
<dbReference type="EMBL" id="MU004191">
    <property type="protein sequence ID" value="KAF2493703.1"/>
    <property type="molecule type" value="Genomic_DNA"/>
</dbReference>
<name>A0A6A6QPR9_9PEZI</name>
<evidence type="ECO:0000313" key="2">
    <source>
        <dbReference type="Proteomes" id="UP000799750"/>
    </source>
</evidence>
<dbReference type="AlphaFoldDB" id="A0A6A6QPR9"/>
<dbReference type="OrthoDB" id="5279008at2759"/>
<protein>
    <recommendedName>
        <fullName evidence="3">F-box domain-containing protein</fullName>
    </recommendedName>
</protein>
<keyword evidence="2" id="KW-1185">Reference proteome</keyword>